<keyword evidence="2" id="KW-1185">Reference proteome</keyword>
<comment type="caution">
    <text evidence="1">The sequence shown here is derived from an EMBL/GenBank/DDBJ whole genome shotgun (WGS) entry which is preliminary data.</text>
</comment>
<evidence type="ECO:0000313" key="2">
    <source>
        <dbReference type="Proteomes" id="UP001162992"/>
    </source>
</evidence>
<sequence>MRGSQKRKRQYFGRVRLDGVEFKVGDDVYLKRIDAGKEESDEEVEDCVVCRRAGGGTMIECDICLGGFHLKCLDPPLKAVPAGDWACLYCEEGEGRNKRKRPTRRSIKRHRTARERLLASELWAARIDRLWKEPDSSYWFEGPWYIIPEETAMGRQPHNGRREVFRTNHIDTNEMESILRHCYVMEPGAFQKASNEGDDVFFCEYEYDAQWHTFRRIANIDQNDLALSNDGNSEGDWSGDNTEEHEVKSSTYRKHKKQKKVIKEVPIRRKKYSIAAKHANSHSRIGGLEGLWAKSIPSDVRRSQTEFEKAKHALLLSSIPGSLPCRETERKEIRSFLDDAVAAGTQCLGRCLYISGVPGTGKTATVLEVLRGLHKRVEDGELQPYRFIEINGLRLISPEHTYTMIHEALTGEHIGWKKALQKLDKRFSQIVSSSSVDGRPCILLVDELDLLVTRNQSVLYNIFDWPTRAHSRLIVIGIANTIDLPERLLPRIASRMGLQRISFSPYTHHQLQEIIHSRLCGIQAFDKLSVEFASRKVAAVSGDARRALELCRRAVELAEQRLSDLSSTTIKGCRHAKGLGASGKLIGMADVEAAILEMFQAPHMQIMKQSSKQAKIFLLAILHEQNRTGMAETSFEKVAIAHSLLCSTNNEQCPNWDTLLAIGCRLGACRLLLSEQGSQHRLQKLQLNFPSEDVSFALKDNKEVPWLAKYLC</sequence>
<dbReference type="EMBL" id="CM055096">
    <property type="protein sequence ID" value="KAJ7557483.1"/>
    <property type="molecule type" value="Genomic_DNA"/>
</dbReference>
<protein>
    <submittedName>
        <fullName evidence="1">Uncharacterized protein</fullName>
    </submittedName>
</protein>
<proteinExistence type="predicted"/>
<name>A0ACC2DTL1_DIPCM</name>
<accession>A0ACC2DTL1</accession>
<organism evidence="1 2">
    <name type="scientific">Diphasiastrum complanatum</name>
    <name type="common">Issler's clubmoss</name>
    <name type="synonym">Lycopodium complanatum</name>
    <dbReference type="NCBI Taxonomy" id="34168"/>
    <lineage>
        <taxon>Eukaryota</taxon>
        <taxon>Viridiplantae</taxon>
        <taxon>Streptophyta</taxon>
        <taxon>Embryophyta</taxon>
        <taxon>Tracheophyta</taxon>
        <taxon>Lycopodiopsida</taxon>
        <taxon>Lycopodiales</taxon>
        <taxon>Lycopodiaceae</taxon>
        <taxon>Lycopodioideae</taxon>
        <taxon>Diphasiastrum</taxon>
    </lineage>
</organism>
<evidence type="ECO:0000313" key="1">
    <source>
        <dbReference type="EMBL" id="KAJ7557483.1"/>
    </source>
</evidence>
<dbReference type="Proteomes" id="UP001162992">
    <property type="component" value="Chromosome 5"/>
</dbReference>
<reference evidence="2" key="1">
    <citation type="journal article" date="2024" name="Proc. Natl. Acad. Sci. U.S.A.">
        <title>Extraordinary preservation of gene collinearity over three hundred million years revealed in homosporous lycophytes.</title>
        <authorList>
            <person name="Li C."/>
            <person name="Wickell D."/>
            <person name="Kuo L.Y."/>
            <person name="Chen X."/>
            <person name="Nie B."/>
            <person name="Liao X."/>
            <person name="Peng D."/>
            <person name="Ji J."/>
            <person name="Jenkins J."/>
            <person name="Williams M."/>
            <person name="Shu S."/>
            <person name="Plott C."/>
            <person name="Barry K."/>
            <person name="Rajasekar S."/>
            <person name="Grimwood J."/>
            <person name="Han X."/>
            <person name="Sun S."/>
            <person name="Hou Z."/>
            <person name="He W."/>
            <person name="Dai G."/>
            <person name="Sun C."/>
            <person name="Schmutz J."/>
            <person name="Leebens-Mack J.H."/>
            <person name="Li F.W."/>
            <person name="Wang L."/>
        </authorList>
    </citation>
    <scope>NUCLEOTIDE SEQUENCE [LARGE SCALE GENOMIC DNA]</scope>
    <source>
        <strain evidence="2">cv. PW_Plant_1</strain>
    </source>
</reference>
<gene>
    <name evidence="1" type="ORF">O6H91_05G128300</name>
</gene>